<feature type="transmembrane region" description="Helical" evidence="9">
    <location>
        <begin position="16"/>
        <end position="35"/>
    </location>
</feature>
<evidence type="ECO:0000256" key="7">
    <source>
        <dbReference type="ARBA" id="ARBA00023136"/>
    </source>
</evidence>
<keyword evidence="2" id="KW-0813">Transport</keyword>
<evidence type="ECO:0000256" key="9">
    <source>
        <dbReference type="SAM" id="Phobius"/>
    </source>
</evidence>
<dbReference type="GO" id="GO:0006865">
    <property type="term" value="P:amino acid transport"/>
    <property type="evidence" value="ECO:0007669"/>
    <property type="project" value="UniProtKB-KW"/>
</dbReference>
<dbReference type="InterPro" id="IPR001851">
    <property type="entry name" value="ABC_transp_permease"/>
</dbReference>
<evidence type="ECO:0000256" key="6">
    <source>
        <dbReference type="ARBA" id="ARBA00022989"/>
    </source>
</evidence>
<name>A0A645A8E2_9ZZZZ</name>
<keyword evidence="6 9" id="KW-1133">Transmembrane helix</keyword>
<reference evidence="10" key="1">
    <citation type="submission" date="2019-08" db="EMBL/GenBank/DDBJ databases">
        <authorList>
            <person name="Kucharzyk K."/>
            <person name="Murdoch R.W."/>
            <person name="Higgins S."/>
            <person name="Loffler F."/>
        </authorList>
    </citation>
    <scope>NUCLEOTIDE SEQUENCE</scope>
</reference>
<dbReference type="CDD" id="cd06582">
    <property type="entry name" value="TM_PBP1_LivH_like"/>
    <property type="match status" value="1"/>
</dbReference>
<feature type="transmembrane region" description="Helical" evidence="9">
    <location>
        <begin position="250"/>
        <end position="274"/>
    </location>
</feature>
<feature type="transmembrane region" description="Helical" evidence="9">
    <location>
        <begin position="223"/>
        <end position="244"/>
    </location>
</feature>
<organism evidence="10">
    <name type="scientific">bioreactor metagenome</name>
    <dbReference type="NCBI Taxonomy" id="1076179"/>
    <lineage>
        <taxon>unclassified sequences</taxon>
        <taxon>metagenomes</taxon>
        <taxon>ecological metagenomes</taxon>
    </lineage>
</organism>
<proteinExistence type="inferred from homology"/>
<dbReference type="EMBL" id="VSSQ01012530">
    <property type="protein sequence ID" value="MPM49449.1"/>
    <property type="molecule type" value="Genomic_DNA"/>
</dbReference>
<keyword evidence="4 9" id="KW-0812">Transmembrane</keyword>
<keyword evidence="3" id="KW-1003">Cell membrane</keyword>
<feature type="transmembrane region" description="Helical" evidence="9">
    <location>
        <begin position="96"/>
        <end position="116"/>
    </location>
</feature>
<feature type="transmembrane region" description="Helical" evidence="9">
    <location>
        <begin position="136"/>
        <end position="156"/>
    </location>
</feature>
<evidence type="ECO:0000256" key="5">
    <source>
        <dbReference type="ARBA" id="ARBA00022970"/>
    </source>
</evidence>
<evidence type="ECO:0000313" key="10">
    <source>
        <dbReference type="EMBL" id="MPM49449.1"/>
    </source>
</evidence>
<evidence type="ECO:0000256" key="1">
    <source>
        <dbReference type="ARBA" id="ARBA00004651"/>
    </source>
</evidence>
<gene>
    <name evidence="10" type="primary">livH_52</name>
    <name evidence="10" type="ORF">SDC9_96179</name>
</gene>
<evidence type="ECO:0000256" key="8">
    <source>
        <dbReference type="ARBA" id="ARBA00037998"/>
    </source>
</evidence>
<comment type="subcellular location">
    <subcellularLocation>
        <location evidence="1">Cell membrane</location>
        <topology evidence="1">Multi-pass membrane protein</topology>
    </subcellularLocation>
</comment>
<dbReference type="PANTHER" id="PTHR11795:SF447">
    <property type="entry name" value="ABC TRANSPORTER PERMEASE PROTEIN"/>
    <property type="match status" value="1"/>
</dbReference>
<evidence type="ECO:0000256" key="2">
    <source>
        <dbReference type="ARBA" id="ARBA00022448"/>
    </source>
</evidence>
<dbReference type="GO" id="GO:0005886">
    <property type="term" value="C:plasma membrane"/>
    <property type="evidence" value="ECO:0007669"/>
    <property type="project" value="UniProtKB-SubCell"/>
</dbReference>
<dbReference type="InterPro" id="IPR017779">
    <property type="entry name" value="ABC_UrtB_bac"/>
</dbReference>
<dbReference type="NCBIfam" id="TIGR03409">
    <property type="entry name" value="urea_trans_UrtB"/>
    <property type="match status" value="1"/>
</dbReference>
<sequence length="285" mass="30720">MATLISQMVNGLNQSAVLLIAALGLLIIFGLMNVINMAHGEMIMIGGFCAYIATGIVHLPFFIAIVIAFIVTAIFGALTEIFIIKRLYAKPTETILATYALSIILTEVARIIWPLSQNVPMPIPGVLNLGKVSIPYYNIFVVSISIGLLIFTILFFKRTKFGKEVSAITQNRQMAECLGIKTSTIDTFTFAYGAGLAGIAGCVLAPTIGVSYTMGSVYLTDSFLTVVLGGVQSVIGVAASSGIMGEGRTILAGFLNETWAKIFIFMAVIVLLRFKPEGLFQKERR</sequence>
<comment type="similarity">
    <text evidence="8">Belongs to the binding-protein-dependent transport system permease family. LivHM subfamily.</text>
</comment>
<dbReference type="AlphaFoldDB" id="A0A645A8E2"/>
<accession>A0A645A8E2</accession>
<feature type="transmembrane region" description="Helical" evidence="9">
    <location>
        <begin position="65"/>
        <end position="84"/>
    </location>
</feature>
<dbReference type="PANTHER" id="PTHR11795">
    <property type="entry name" value="BRANCHED-CHAIN AMINO ACID TRANSPORT SYSTEM PERMEASE PROTEIN LIVH"/>
    <property type="match status" value="1"/>
</dbReference>
<dbReference type="InterPro" id="IPR052157">
    <property type="entry name" value="BCAA_transport_permease"/>
</dbReference>
<dbReference type="Pfam" id="PF02653">
    <property type="entry name" value="BPD_transp_2"/>
    <property type="match status" value="1"/>
</dbReference>
<protein>
    <submittedName>
        <fullName evidence="10">High-affinity branched-chain amino acid transport system permease protein LivH</fullName>
    </submittedName>
</protein>
<keyword evidence="7 9" id="KW-0472">Membrane</keyword>
<evidence type="ECO:0000256" key="3">
    <source>
        <dbReference type="ARBA" id="ARBA00022475"/>
    </source>
</evidence>
<keyword evidence="5" id="KW-0029">Amino-acid transport</keyword>
<comment type="caution">
    <text evidence="10">The sequence shown here is derived from an EMBL/GenBank/DDBJ whole genome shotgun (WGS) entry which is preliminary data.</text>
</comment>
<evidence type="ECO:0000256" key="4">
    <source>
        <dbReference type="ARBA" id="ARBA00022692"/>
    </source>
</evidence>
<dbReference type="GO" id="GO:0022857">
    <property type="term" value="F:transmembrane transporter activity"/>
    <property type="evidence" value="ECO:0007669"/>
    <property type="project" value="InterPro"/>
</dbReference>